<feature type="transmembrane region" description="Helical" evidence="8">
    <location>
        <begin position="266"/>
        <end position="288"/>
    </location>
</feature>
<dbReference type="InterPro" id="IPR038770">
    <property type="entry name" value="Na+/solute_symporter_sf"/>
</dbReference>
<dbReference type="Gene3D" id="1.20.1530.20">
    <property type="match status" value="1"/>
</dbReference>
<gene>
    <name evidence="9" type="ORF">EYB53_023015</name>
</gene>
<protein>
    <submittedName>
        <fullName evidence="9">Arsenic resistance protein</fullName>
    </submittedName>
</protein>
<dbReference type="PANTHER" id="PTHR43057:SF1">
    <property type="entry name" value="ARSENICAL-RESISTANCE PROTEIN 3"/>
    <property type="match status" value="1"/>
</dbReference>
<feature type="transmembrane region" description="Helical" evidence="8">
    <location>
        <begin position="100"/>
        <end position="122"/>
    </location>
</feature>
<comment type="similarity">
    <text evidence="2">Belongs to the arsenical resistance-3 (ACR3) (TC 2.A.59) family.</text>
</comment>
<dbReference type="EMBL" id="SIJK02000079">
    <property type="protein sequence ID" value="MBP1468603.1"/>
    <property type="molecule type" value="Genomic_DNA"/>
</dbReference>
<feature type="transmembrane region" description="Helical" evidence="8">
    <location>
        <begin position="38"/>
        <end position="60"/>
    </location>
</feature>
<dbReference type="RefSeq" id="WP_205712739.1">
    <property type="nucleotide sequence ID" value="NZ_SIJK02000079.1"/>
</dbReference>
<evidence type="ECO:0000256" key="4">
    <source>
        <dbReference type="ARBA" id="ARBA00022475"/>
    </source>
</evidence>
<feature type="transmembrane region" description="Helical" evidence="8">
    <location>
        <begin position="294"/>
        <end position="313"/>
    </location>
</feature>
<feature type="transmembrane region" description="Helical" evidence="8">
    <location>
        <begin position="161"/>
        <end position="182"/>
    </location>
</feature>
<feature type="transmembrane region" description="Helical" evidence="8">
    <location>
        <begin position="129"/>
        <end position="149"/>
    </location>
</feature>
<comment type="subcellular location">
    <subcellularLocation>
        <location evidence="1">Cell membrane</location>
        <topology evidence="1">Multi-pass membrane protein</topology>
    </subcellularLocation>
</comment>
<dbReference type="InterPro" id="IPR002657">
    <property type="entry name" value="BilAc:Na_symport/Acr3"/>
</dbReference>
<keyword evidence="10" id="KW-1185">Reference proteome</keyword>
<dbReference type="InterPro" id="IPR004706">
    <property type="entry name" value="Arsenical-R_Acr3"/>
</dbReference>
<keyword evidence="4" id="KW-1003">Cell membrane</keyword>
<evidence type="ECO:0000256" key="2">
    <source>
        <dbReference type="ARBA" id="ARBA00010110"/>
    </source>
</evidence>
<keyword evidence="6 8" id="KW-1133">Transmembrane helix</keyword>
<dbReference type="Pfam" id="PF01758">
    <property type="entry name" value="SBF"/>
    <property type="match status" value="1"/>
</dbReference>
<evidence type="ECO:0000256" key="1">
    <source>
        <dbReference type="ARBA" id="ARBA00004651"/>
    </source>
</evidence>
<keyword evidence="7 8" id="KW-0472">Membrane</keyword>
<evidence type="ECO:0000313" key="9">
    <source>
        <dbReference type="EMBL" id="MBP1468603.1"/>
    </source>
</evidence>
<feature type="transmembrane region" description="Helical" evidence="8">
    <location>
        <begin position="203"/>
        <end position="224"/>
    </location>
</feature>
<evidence type="ECO:0000313" key="10">
    <source>
        <dbReference type="Proteomes" id="UP001193081"/>
    </source>
</evidence>
<name>A0ABS4DGP4_9CHLR</name>
<dbReference type="PANTHER" id="PTHR43057">
    <property type="entry name" value="ARSENITE EFFLUX TRANSPORTER"/>
    <property type="match status" value="1"/>
</dbReference>
<feature type="transmembrane region" description="Helical" evidence="8">
    <location>
        <begin position="236"/>
        <end position="259"/>
    </location>
</feature>
<keyword evidence="3" id="KW-0813">Transport</keyword>
<organism evidence="9 10">
    <name type="scientific">Candidatus Chloroploca mongolica</name>
    <dbReference type="NCBI Taxonomy" id="2528176"/>
    <lineage>
        <taxon>Bacteria</taxon>
        <taxon>Bacillati</taxon>
        <taxon>Chloroflexota</taxon>
        <taxon>Chloroflexia</taxon>
        <taxon>Chloroflexales</taxon>
        <taxon>Chloroflexineae</taxon>
        <taxon>Oscillochloridaceae</taxon>
        <taxon>Candidatus Chloroploca</taxon>
    </lineage>
</organism>
<feature type="transmembrane region" description="Helical" evidence="8">
    <location>
        <begin position="72"/>
        <end position="94"/>
    </location>
</feature>
<evidence type="ECO:0000256" key="7">
    <source>
        <dbReference type="ARBA" id="ARBA00023136"/>
    </source>
</evidence>
<comment type="caution">
    <text evidence="9">The sequence shown here is derived from an EMBL/GenBank/DDBJ whole genome shotgun (WGS) entry which is preliminary data.</text>
</comment>
<proteinExistence type="inferred from homology"/>
<reference evidence="9 10" key="1">
    <citation type="submission" date="2021-03" db="EMBL/GenBank/DDBJ databases">
        <authorList>
            <person name="Grouzdev D.S."/>
        </authorList>
    </citation>
    <scope>NUCLEOTIDE SEQUENCE [LARGE SCALE GENOMIC DNA]</scope>
    <source>
        <strain evidence="9 10">M50-1</strain>
    </source>
</reference>
<keyword evidence="5 8" id="KW-0812">Transmembrane</keyword>
<evidence type="ECO:0000256" key="5">
    <source>
        <dbReference type="ARBA" id="ARBA00022692"/>
    </source>
</evidence>
<accession>A0ABS4DGP4</accession>
<evidence type="ECO:0000256" key="8">
    <source>
        <dbReference type="SAM" id="Phobius"/>
    </source>
</evidence>
<evidence type="ECO:0000256" key="6">
    <source>
        <dbReference type="ARBA" id="ARBA00022989"/>
    </source>
</evidence>
<sequence>MQAVWKLLAFLQKRLIWSIPLTMGLGLLYGGFFDPTGLRHAIMPLTFLMVYPMMVTLNVREVLTGGDARLQLVTQGLNFAVLPFLGFAIGQWFFPDRPFIVMGLLLTALLPTSGMTISWTGFARGNVPAAVKMTVVGLVIGSIATPLYLKLLMGTIVDVPITAIFSQIMLIVFLPMAAGYATQRALIKQFGAKRCQKEIMPRFPSLSTLGVLGIVFTAIALKATTILENPLLLLRLFLPLVLLYGLNFLISTLIGRFFFTRKDAIALVYGSVMRNLSIALAVAMTAFGSAGSEIALIIALAYVIQVQSAAWYVKFTDRIFGADEAAVLVPTTP</sequence>
<dbReference type="Proteomes" id="UP001193081">
    <property type="component" value="Unassembled WGS sequence"/>
</dbReference>
<evidence type="ECO:0000256" key="3">
    <source>
        <dbReference type="ARBA" id="ARBA00022448"/>
    </source>
</evidence>
<feature type="transmembrane region" description="Helical" evidence="8">
    <location>
        <begin position="15"/>
        <end position="32"/>
    </location>
</feature>